<evidence type="ECO:0000313" key="7">
    <source>
        <dbReference type="EMBL" id="CDW90188.1"/>
    </source>
</evidence>
<feature type="transmembrane region" description="Helical" evidence="5">
    <location>
        <begin position="187"/>
        <end position="206"/>
    </location>
</feature>
<dbReference type="Pfam" id="PF01490">
    <property type="entry name" value="Aa_trans"/>
    <property type="match status" value="1"/>
</dbReference>
<feature type="transmembrane region" description="Helical" evidence="5">
    <location>
        <begin position="370"/>
        <end position="392"/>
    </location>
</feature>
<dbReference type="EMBL" id="CCKQ01018236">
    <property type="protein sequence ID" value="CDW90188.1"/>
    <property type="molecule type" value="Genomic_DNA"/>
</dbReference>
<sequence length="431" mass="48779">MKNFEIQVREALCIEIDTNQSQIFQYSSTTTCDSKKKASDFQCYIISMKSFLGLSYLSIPTTFKLAGIVGGPIMLTVVTLINFLTMNQCLEVSAQFPGVKSYSELGFKVLGKYGKNFIDFTVCITQLACCVAHQFFTANSLNFIICTYSNQVHCYGDKLFMILITIPVIIFSFIGSYRELANLSIPALFITFSALITLHVLSLQKIGETYDQPKDDLIWFNLYAMMGRIGTVMYMFTSNPSLMNIHNEAKNYHTFPKILRNVVLGLLILFNIFGLLTYLGYRNETVPVFKMKIGPQDQIILFVILGFCFNSLTSYPIQILTAFLIIERLDVYDKTRINIQIKKYLIRSLIIVAVTGVCFIVPNFSDFLNISGSLGATFSSFIIPQLLYMKVFKDRLTIYQKIGCFMLIAFGVFASACSLTFTINRLINGEQ</sequence>
<protein>
    <recommendedName>
        <fullName evidence="6">Amino acid transporter transmembrane domain-containing protein</fullName>
    </recommendedName>
</protein>
<dbReference type="PANTHER" id="PTHR22950:SF349">
    <property type="entry name" value="AMINO ACID TRANSPORTER TRANSMEMBRANE DOMAIN-CONTAINING PROTEIN"/>
    <property type="match status" value="1"/>
</dbReference>
<dbReference type="InParanoid" id="A0A078B9E0"/>
<feature type="domain" description="Amino acid transporter transmembrane" evidence="6">
    <location>
        <begin position="38"/>
        <end position="423"/>
    </location>
</feature>
<reference evidence="7 8" key="1">
    <citation type="submission" date="2014-06" db="EMBL/GenBank/DDBJ databases">
        <authorList>
            <person name="Swart Estienne"/>
        </authorList>
    </citation>
    <scope>NUCLEOTIDE SEQUENCE [LARGE SCALE GENOMIC DNA]</scope>
    <source>
        <strain evidence="7 8">130c</strain>
    </source>
</reference>
<dbReference type="AlphaFoldDB" id="A0A078B9E0"/>
<keyword evidence="8" id="KW-1185">Reference proteome</keyword>
<feature type="transmembrane region" description="Helical" evidence="5">
    <location>
        <begin position="158"/>
        <end position="175"/>
    </location>
</feature>
<gene>
    <name evidence="7" type="primary">Contig2193.g2356</name>
    <name evidence="7" type="ORF">STYLEM_19329</name>
</gene>
<name>A0A078B9E0_STYLE</name>
<accession>A0A078B9E0</accession>
<feature type="transmembrane region" description="Helical" evidence="5">
    <location>
        <begin position="404"/>
        <end position="427"/>
    </location>
</feature>
<organism evidence="7 8">
    <name type="scientific">Stylonychia lemnae</name>
    <name type="common">Ciliate</name>
    <dbReference type="NCBI Taxonomy" id="5949"/>
    <lineage>
        <taxon>Eukaryota</taxon>
        <taxon>Sar</taxon>
        <taxon>Alveolata</taxon>
        <taxon>Ciliophora</taxon>
        <taxon>Intramacronucleata</taxon>
        <taxon>Spirotrichea</taxon>
        <taxon>Stichotrichia</taxon>
        <taxon>Sporadotrichida</taxon>
        <taxon>Oxytrichidae</taxon>
        <taxon>Stylonychinae</taxon>
        <taxon>Stylonychia</taxon>
    </lineage>
</organism>
<dbReference type="OMA" id="KYALMME"/>
<evidence type="ECO:0000313" key="8">
    <source>
        <dbReference type="Proteomes" id="UP000039865"/>
    </source>
</evidence>
<evidence type="ECO:0000256" key="5">
    <source>
        <dbReference type="SAM" id="Phobius"/>
    </source>
</evidence>
<dbReference type="GO" id="GO:0005774">
    <property type="term" value="C:vacuolar membrane"/>
    <property type="evidence" value="ECO:0007669"/>
    <property type="project" value="TreeGrafter"/>
</dbReference>
<dbReference type="GO" id="GO:0015179">
    <property type="term" value="F:L-amino acid transmembrane transporter activity"/>
    <property type="evidence" value="ECO:0007669"/>
    <property type="project" value="TreeGrafter"/>
</dbReference>
<dbReference type="OrthoDB" id="339469at2759"/>
<dbReference type="InterPro" id="IPR013057">
    <property type="entry name" value="AA_transpt_TM"/>
</dbReference>
<keyword evidence="3 5" id="KW-1133">Transmembrane helix</keyword>
<dbReference type="PANTHER" id="PTHR22950">
    <property type="entry name" value="AMINO ACID TRANSPORTER"/>
    <property type="match status" value="1"/>
</dbReference>
<dbReference type="Proteomes" id="UP000039865">
    <property type="component" value="Unassembled WGS sequence"/>
</dbReference>
<proteinExistence type="predicted"/>
<evidence type="ECO:0000256" key="3">
    <source>
        <dbReference type="ARBA" id="ARBA00022989"/>
    </source>
</evidence>
<keyword evidence="2 5" id="KW-0812">Transmembrane</keyword>
<feature type="transmembrane region" description="Helical" evidence="5">
    <location>
        <begin position="258"/>
        <end position="279"/>
    </location>
</feature>
<feature type="transmembrane region" description="Helical" evidence="5">
    <location>
        <begin position="344"/>
        <end position="364"/>
    </location>
</feature>
<feature type="transmembrane region" description="Helical" evidence="5">
    <location>
        <begin position="65"/>
        <end position="84"/>
    </location>
</feature>
<comment type="subcellular location">
    <subcellularLocation>
        <location evidence="1">Membrane</location>
        <topology evidence="1">Multi-pass membrane protein</topology>
    </subcellularLocation>
</comment>
<feature type="transmembrane region" description="Helical" evidence="5">
    <location>
        <begin position="218"/>
        <end position="237"/>
    </location>
</feature>
<evidence type="ECO:0000259" key="6">
    <source>
        <dbReference type="Pfam" id="PF01490"/>
    </source>
</evidence>
<evidence type="ECO:0000256" key="2">
    <source>
        <dbReference type="ARBA" id="ARBA00022692"/>
    </source>
</evidence>
<feature type="transmembrane region" description="Helical" evidence="5">
    <location>
        <begin position="299"/>
        <end position="324"/>
    </location>
</feature>
<evidence type="ECO:0000256" key="1">
    <source>
        <dbReference type="ARBA" id="ARBA00004141"/>
    </source>
</evidence>
<keyword evidence="4 5" id="KW-0472">Membrane</keyword>
<evidence type="ECO:0000256" key="4">
    <source>
        <dbReference type="ARBA" id="ARBA00023136"/>
    </source>
</evidence>